<protein>
    <submittedName>
        <fullName evidence="1">Uncharacterized protein</fullName>
    </submittedName>
</protein>
<reference evidence="1" key="1">
    <citation type="submission" date="2021-03" db="EMBL/GenBank/DDBJ databases">
        <authorList>
            <consortium name="DOE Joint Genome Institute"/>
            <person name="Ahrendt S."/>
            <person name="Looney B.P."/>
            <person name="Miyauchi S."/>
            <person name="Morin E."/>
            <person name="Drula E."/>
            <person name="Courty P.E."/>
            <person name="Chicoki N."/>
            <person name="Fauchery L."/>
            <person name="Kohler A."/>
            <person name="Kuo A."/>
            <person name="Labutti K."/>
            <person name="Pangilinan J."/>
            <person name="Lipzen A."/>
            <person name="Riley R."/>
            <person name="Andreopoulos W."/>
            <person name="He G."/>
            <person name="Johnson J."/>
            <person name="Barry K.W."/>
            <person name="Grigoriev I.V."/>
            <person name="Nagy L."/>
            <person name="Hibbett D."/>
            <person name="Henrissat B."/>
            <person name="Matheny P.B."/>
            <person name="Labbe J."/>
            <person name="Martin F."/>
        </authorList>
    </citation>
    <scope>NUCLEOTIDE SEQUENCE</scope>
    <source>
        <strain evidence="1">HHB10654</strain>
    </source>
</reference>
<keyword evidence="2" id="KW-1185">Reference proteome</keyword>
<comment type="caution">
    <text evidence="1">The sequence shown here is derived from an EMBL/GenBank/DDBJ whole genome shotgun (WGS) entry which is preliminary data.</text>
</comment>
<proteinExistence type="predicted"/>
<sequence>AMWNAVYIFPEKFFHQPFVTLDDLRSRLDSCELGLDRDGYIADSEIGIMLNDDSSAHVLDFYDRNPSSIRTYYSLYAVPGAAAAGEARNTVASIVSTPRSGPIHGPALVVRNGPIETWTPKNVPLEVDEVARTLWWYSKSGNSVEEVAGERTLQRIFGE</sequence>
<reference evidence="1" key="2">
    <citation type="journal article" date="2022" name="New Phytol.">
        <title>Evolutionary transition to the ectomycorrhizal habit in the genomes of a hyperdiverse lineage of mushroom-forming fungi.</title>
        <authorList>
            <person name="Looney B."/>
            <person name="Miyauchi S."/>
            <person name="Morin E."/>
            <person name="Drula E."/>
            <person name="Courty P.E."/>
            <person name="Kohler A."/>
            <person name="Kuo A."/>
            <person name="LaButti K."/>
            <person name="Pangilinan J."/>
            <person name="Lipzen A."/>
            <person name="Riley R."/>
            <person name="Andreopoulos W."/>
            <person name="He G."/>
            <person name="Johnson J."/>
            <person name="Nolan M."/>
            <person name="Tritt A."/>
            <person name="Barry K.W."/>
            <person name="Grigoriev I.V."/>
            <person name="Nagy L.G."/>
            <person name="Hibbett D."/>
            <person name="Henrissat B."/>
            <person name="Matheny P.B."/>
            <person name="Labbe J."/>
            <person name="Martin F.M."/>
        </authorList>
    </citation>
    <scope>NUCLEOTIDE SEQUENCE</scope>
    <source>
        <strain evidence="1">HHB10654</strain>
    </source>
</reference>
<evidence type="ECO:0000313" key="2">
    <source>
        <dbReference type="Proteomes" id="UP000814140"/>
    </source>
</evidence>
<name>A0ACB8SFC1_9AGAM</name>
<organism evidence="1 2">
    <name type="scientific">Artomyces pyxidatus</name>
    <dbReference type="NCBI Taxonomy" id="48021"/>
    <lineage>
        <taxon>Eukaryota</taxon>
        <taxon>Fungi</taxon>
        <taxon>Dikarya</taxon>
        <taxon>Basidiomycota</taxon>
        <taxon>Agaricomycotina</taxon>
        <taxon>Agaricomycetes</taxon>
        <taxon>Russulales</taxon>
        <taxon>Auriscalpiaceae</taxon>
        <taxon>Artomyces</taxon>
    </lineage>
</organism>
<evidence type="ECO:0000313" key="1">
    <source>
        <dbReference type="EMBL" id="KAI0054715.1"/>
    </source>
</evidence>
<feature type="non-terminal residue" evidence="1">
    <location>
        <position position="1"/>
    </location>
</feature>
<gene>
    <name evidence="1" type="ORF">BV25DRAFT_1816663</name>
</gene>
<dbReference type="Proteomes" id="UP000814140">
    <property type="component" value="Unassembled WGS sequence"/>
</dbReference>
<dbReference type="EMBL" id="MU277358">
    <property type="protein sequence ID" value="KAI0054715.1"/>
    <property type="molecule type" value="Genomic_DNA"/>
</dbReference>
<accession>A0ACB8SFC1</accession>